<feature type="signal peptide" evidence="4">
    <location>
        <begin position="1"/>
        <end position="16"/>
    </location>
</feature>
<dbReference type="PANTHER" id="PTHR44329">
    <property type="entry name" value="SERINE/THREONINE-PROTEIN KINASE TNNI3K-RELATED"/>
    <property type="match status" value="1"/>
</dbReference>
<dbReference type="InterPro" id="IPR001245">
    <property type="entry name" value="Ser-Thr/Tyr_kinase_cat_dom"/>
</dbReference>
<evidence type="ECO:0000256" key="2">
    <source>
        <dbReference type="ARBA" id="ARBA00022840"/>
    </source>
</evidence>
<accession>A0A2P6P0Q6</accession>
<evidence type="ECO:0000256" key="3">
    <source>
        <dbReference type="SAM" id="Phobius"/>
    </source>
</evidence>
<keyword evidence="3" id="KW-1133">Transmembrane helix</keyword>
<sequence length="791" mass="86790">MKTVLITLILTALVYAQTLFVGNTVLNSSSGYLKDTTLVSSNGQWKFGIPSNKQLQIVHYLDPTTPRWTTYLSLNVSRQYGLVIQGSGESPDSSRPEKKLDANFVYRDDAGKSVWAANPCNNLNTSMFGQSSAMILSDDGVLFEYYRSTQALIWRSSMISVTHISLTSTNGEVIRVSGNFSVMSASATLEGVAIRIALYSSYVLVTVPKGVGSNLTLLLYTCSARIPVLLSYPPPTKQRTTVRLFSRAQSSTIIFVNGTNAGTNSSLCINSSTVSLSCVNVSGGNYSTSIPVPIHVPTSLLYLSLQWIETGDIFNLTTINYTSPLDASLSMNSGMTVDKIFETIEIAAQEALISSDVYERTSADGLSIYAAIVQKNGNASIEGRLNGTATTSFSIPSSVMESLSRGNNSTRATVILSRIPFTVFPRDINWTILGDTVGLSLYVNGTYANVSGDERIIKITMYLPSNTNVTAELGVDTVTCLCNHLTNFTIGRYNPPVIVNPTIEDVGSPVNREEGGFDKLYLIAIAGIVPVILVIVIIAVIIKKRRKSIYSNPSDIPLESNTDVQIEREIGRGRQSTVYLGKKSGTTAVAVKKSGDRERTKTLIIEANMLKDMHHPNILLYLGMYREEGMTCLVTDYMDGNTLDHVMRKGMISDGEQAQNIVIHGRMCPQKVYMTSSMHVKISAYGCQSIDQLPQYMEKYLAPEVKKSRQLTIEGDIYSCGVIYEEILGCLEADTLGEPVQRWREVIQSCTKEVAAERKSMRIVGRRMNVPIPQKNRVKEIETDTYGTVSV</sequence>
<keyword evidence="1" id="KW-0547">Nucleotide-binding</keyword>
<reference evidence="6 7" key="1">
    <citation type="journal article" date="2018" name="Genome Biol. Evol.">
        <title>Multiple Roots of Fruiting Body Formation in Amoebozoa.</title>
        <authorList>
            <person name="Hillmann F."/>
            <person name="Forbes G."/>
            <person name="Novohradska S."/>
            <person name="Ferling I."/>
            <person name="Riege K."/>
            <person name="Groth M."/>
            <person name="Westermann M."/>
            <person name="Marz M."/>
            <person name="Spaller T."/>
            <person name="Winckler T."/>
            <person name="Schaap P."/>
            <person name="Glockner G."/>
        </authorList>
    </citation>
    <scope>NUCLEOTIDE SEQUENCE [LARGE SCALE GENOMIC DNA]</scope>
    <source>
        <strain evidence="6 7">Jena</strain>
    </source>
</reference>
<evidence type="ECO:0000313" key="7">
    <source>
        <dbReference type="Proteomes" id="UP000241769"/>
    </source>
</evidence>
<keyword evidence="6" id="KW-0675">Receptor</keyword>
<keyword evidence="2" id="KW-0067">ATP-binding</keyword>
<evidence type="ECO:0000313" key="6">
    <source>
        <dbReference type="EMBL" id="PRP89784.1"/>
    </source>
</evidence>
<dbReference type="InterPro" id="IPR000719">
    <property type="entry name" value="Prot_kinase_dom"/>
</dbReference>
<dbReference type="InterPro" id="IPR036426">
    <property type="entry name" value="Bulb-type_lectin_dom_sf"/>
</dbReference>
<keyword evidence="4" id="KW-0732">Signal</keyword>
<evidence type="ECO:0000256" key="4">
    <source>
        <dbReference type="SAM" id="SignalP"/>
    </source>
</evidence>
<dbReference type="SUPFAM" id="SSF56112">
    <property type="entry name" value="Protein kinase-like (PK-like)"/>
    <property type="match status" value="1"/>
</dbReference>
<evidence type="ECO:0000259" key="5">
    <source>
        <dbReference type="PROSITE" id="PS50011"/>
    </source>
</evidence>
<feature type="transmembrane region" description="Helical" evidence="3">
    <location>
        <begin position="520"/>
        <end position="542"/>
    </location>
</feature>
<keyword evidence="3" id="KW-0812">Transmembrane</keyword>
<feature type="chain" id="PRO_5015141936" evidence="4">
    <location>
        <begin position="17"/>
        <end position="791"/>
    </location>
</feature>
<keyword evidence="6" id="KW-0808">Transferase</keyword>
<organism evidence="6 7">
    <name type="scientific">Planoprotostelium fungivorum</name>
    <dbReference type="NCBI Taxonomy" id="1890364"/>
    <lineage>
        <taxon>Eukaryota</taxon>
        <taxon>Amoebozoa</taxon>
        <taxon>Evosea</taxon>
        <taxon>Variosea</taxon>
        <taxon>Cavosteliida</taxon>
        <taxon>Cavosteliaceae</taxon>
        <taxon>Planoprotostelium</taxon>
    </lineage>
</organism>
<dbReference type="GO" id="GO:0005524">
    <property type="term" value="F:ATP binding"/>
    <property type="evidence" value="ECO:0007669"/>
    <property type="project" value="UniProtKB-KW"/>
</dbReference>
<dbReference type="CDD" id="cd00180">
    <property type="entry name" value="PKc"/>
    <property type="match status" value="1"/>
</dbReference>
<dbReference type="GO" id="GO:0030246">
    <property type="term" value="F:carbohydrate binding"/>
    <property type="evidence" value="ECO:0007669"/>
    <property type="project" value="UniProtKB-KW"/>
</dbReference>
<dbReference type="Gene3D" id="2.90.10.10">
    <property type="entry name" value="Bulb-type lectin domain"/>
    <property type="match status" value="1"/>
</dbReference>
<dbReference type="PROSITE" id="PS50011">
    <property type="entry name" value="PROTEIN_KINASE_DOM"/>
    <property type="match status" value="1"/>
</dbReference>
<keyword evidence="3" id="KW-0472">Membrane</keyword>
<dbReference type="OrthoDB" id="3236663at2759"/>
<feature type="domain" description="Protein kinase" evidence="5">
    <location>
        <begin position="564"/>
        <end position="791"/>
    </location>
</feature>
<evidence type="ECO:0000256" key="1">
    <source>
        <dbReference type="ARBA" id="ARBA00022741"/>
    </source>
</evidence>
<dbReference type="Gene3D" id="1.10.510.10">
    <property type="entry name" value="Transferase(Phosphotransferase) domain 1"/>
    <property type="match status" value="1"/>
</dbReference>
<name>A0A2P6P0Q6_9EUKA</name>
<gene>
    <name evidence="6" type="ORF">PROFUN_00126</name>
</gene>
<dbReference type="Proteomes" id="UP000241769">
    <property type="component" value="Unassembled WGS sequence"/>
</dbReference>
<dbReference type="Gene3D" id="3.30.200.20">
    <property type="entry name" value="Phosphorylase Kinase, domain 1"/>
    <property type="match status" value="1"/>
</dbReference>
<keyword evidence="7" id="KW-1185">Reference proteome</keyword>
<dbReference type="EMBL" id="MDYQ01000001">
    <property type="protein sequence ID" value="PRP89784.1"/>
    <property type="molecule type" value="Genomic_DNA"/>
</dbReference>
<dbReference type="GO" id="GO:0004674">
    <property type="term" value="F:protein serine/threonine kinase activity"/>
    <property type="evidence" value="ECO:0007669"/>
    <property type="project" value="TreeGrafter"/>
</dbReference>
<dbReference type="AlphaFoldDB" id="A0A2P6P0Q6"/>
<dbReference type="Pfam" id="PF07714">
    <property type="entry name" value="PK_Tyr_Ser-Thr"/>
    <property type="match status" value="1"/>
</dbReference>
<keyword evidence="6" id="KW-0430">Lectin</keyword>
<keyword evidence="6" id="KW-0418">Kinase</keyword>
<comment type="caution">
    <text evidence="6">The sequence shown here is derived from an EMBL/GenBank/DDBJ whole genome shotgun (WGS) entry which is preliminary data.</text>
</comment>
<proteinExistence type="predicted"/>
<dbReference type="InParanoid" id="A0A2P6P0Q6"/>
<dbReference type="InterPro" id="IPR051681">
    <property type="entry name" value="Ser/Thr_Kinases-Pseudokinases"/>
</dbReference>
<dbReference type="InterPro" id="IPR011009">
    <property type="entry name" value="Kinase-like_dom_sf"/>
</dbReference>
<protein>
    <submittedName>
        <fullName evidence="6">G-type lectin S-receptor-like serine/threonine-protein kinase</fullName>
    </submittedName>
</protein>